<dbReference type="PANTHER" id="PTHR30363:SF4">
    <property type="entry name" value="GLYCEROL-3-PHOSPHATE REGULON REPRESSOR"/>
    <property type="match status" value="1"/>
</dbReference>
<dbReference type="InterPro" id="IPR036388">
    <property type="entry name" value="WH-like_DNA-bd_sf"/>
</dbReference>
<evidence type="ECO:0000256" key="3">
    <source>
        <dbReference type="ARBA" id="ARBA00023015"/>
    </source>
</evidence>
<dbReference type="Pfam" id="PF08220">
    <property type="entry name" value="HTH_DeoR"/>
    <property type="match status" value="1"/>
</dbReference>
<name>A0A1I3D049_9LACT</name>
<dbReference type="EMBL" id="FOQE01000026">
    <property type="protein sequence ID" value="SFH80083.1"/>
    <property type="molecule type" value="Genomic_DNA"/>
</dbReference>
<dbReference type="SUPFAM" id="SSF100950">
    <property type="entry name" value="NagB/RpiA/CoA transferase-like"/>
    <property type="match status" value="1"/>
</dbReference>
<dbReference type="InterPro" id="IPR037171">
    <property type="entry name" value="NagB/RpiA_transferase-like"/>
</dbReference>
<dbReference type="RefSeq" id="WP_092092915.1">
    <property type="nucleotide sequence ID" value="NZ_FOQE01000026.1"/>
</dbReference>
<dbReference type="InterPro" id="IPR001034">
    <property type="entry name" value="DeoR_HTH"/>
</dbReference>
<gene>
    <name evidence="8" type="ORF">SAMN04489868_12610</name>
</gene>
<keyword evidence="3" id="KW-0805">Transcription regulation</keyword>
<evidence type="ECO:0000256" key="4">
    <source>
        <dbReference type="ARBA" id="ARBA00023125"/>
    </source>
</evidence>
<dbReference type="InterPro" id="IPR014036">
    <property type="entry name" value="DeoR-like_C"/>
</dbReference>
<dbReference type="Gene3D" id="3.40.50.1360">
    <property type="match status" value="1"/>
</dbReference>
<dbReference type="PROSITE" id="PS51000">
    <property type="entry name" value="HTH_DEOR_2"/>
    <property type="match status" value="1"/>
</dbReference>
<evidence type="ECO:0000313" key="8">
    <source>
        <dbReference type="EMBL" id="SFH80083.1"/>
    </source>
</evidence>
<keyword evidence="2" id="KW-0678">Repressor</keyword>
<dbReference type="PROSITE" id="PS00894">
    <property type="entry name" value="HTH_DEOR_1"/>
    <property type="match status" value="1"/>
</dbReference>
<protein>
    <recommendedName>
        <fullName evidence="1">Lactose phosphotransferase system repressor</fullName>
    </recommendedName>
</protein>
<dbReference type="OrthoDB" id="9798651at2"/>
<comment type="function">
    <text evidence="6">Repressor of the lactose catabolism operon. Galactose-6-phosphate is the inducer.</text>
</comment>
<dbReference type="Pfam" id="PF00455">
    <property type="entry name" value="DeoRC"/>
    <property type="match status" value="1"/>
</dbReference>
<keyword evidence="4" id="KW-0238">DNA-binding</keyword>
<dbReference type="Proteomes" id="UP000198668">
    <property type="component" value="Unassembled WGS sequence"/>
</dbReference>
<organism evidence="8 9">
    <name type="scientific">Pisciglobus halotolerans</name>
    <dbReference type="NCBI Taxonomy" id="745365"/>
    <lineage>
        <taxon>Bacteria</taxon>
        <taxon>Bacillati</taxon>
        <taxon>Bacillota</taxon>
        <taxon>Bacilli</taxon>
        <taxon>Lactobacillales</taxon>
        <taxon>Carnobacteriaceae</taxon>
    </lineage>
</organism>
<evidence type="ECO:0000256" key="2">
    <source>
        <dbReference type="ARBA" id="ARBA00022491"/>
    </source>
</evidence>
<sequence length="252" mass="28826">MLKNERFEKILEMLETEGIVTVKDIMNKLGVSDMTIRRDLSELDKLKKIKRIHGGAQSLSHYKTEELSHLQKKDINISEKKKAAQIAAQFIQKNDTIFLGPGTTIELLASYINSPDIRIVTNSLPVFNIFQNKEEEYEIYLTGGSYRKRTGAFIGSITNDTLKKMKIGKTFISVNGIDNNSVMTANIDEGMTQQIVLNNSQERYIVLDHNKFNKEDFYEFYSLTDITGIVTDSSIDKEVEKKYSEYTMVHSN</sequence>
<dbReference type="InterPro" id="IPR018356">
    <property type="entry name" value="Tscrpt_reg_HTH_DeoR_CS"/>
</dbReference>
<proteinExistence type="predicted"/>
<dbReference type="PANTHER" id="PTHR30363">
    <property type="entry name" value="HTH-TYPE TRANSCRIPTIONAL REGULATOR SRLR-RELATED"/>
    <property type="match status" value="1"/>
</dbReference>
<dbReference type="SMART" id="SM01134">
    <property type="entry name" value="DeoRC"/>
    <property type="match status" value="1"/>
</dbReference>
<evidence type="ECO:0000313" key="9">
    <source>
        <dbReference type="Proteomes" id="UP000198668"/>
    </source>
</evidence>
<dbReference type="SUPFAM" id="SSF46785">
    <property type="entry name" value="Winged helix' DNA-binding domain"/>
    <property type="match status" value="1"/>
</dbReference>
<dbReference type="AlphaFoldDB" id="A0A1I3D049"/>
<dbReference type="GO" id="GO:0003700">
    <property type="term" value="F:DNA-binding transcription factor activity"/>
    <property type="evidence" value="ECO:0007669"/>
    <property type="project" value="InterPro"/>
</dbReference>
<keyword evidence="5" id="KW-0804">Transcription</keyword>
<dbReference type="PRINTS" id="PR00037">
    <property type="entry name" value="HTHLACR"/>
</dbReference>
<evidence type="ECO:0000259" key="7">
    <source>
        <dbReference type="PROSITE" id="PS51000"/>
    </source>
</evidence>
<feature type="domain" description="HTH deoR-type" evidence="7">
    <location>
        <begin position="3"/>
        <end position="58"/>
    </location>
</feature>
<evidence type="ECO:0000256" key="6">
    <source>
        <dbReference type="ARBA" id="ARBA00024937"/>
    </source>
</evidence>
<accession>A0A1I3D049</accession>
<dbReference type="SMART" id="SM00420">
    <property type="entry name" value="HTH_DEOR"/>
    <property type="match status" value="1"/>
</dbReference>
<evidence type="ECO:0000256" key="5">
    <source>
        <dbReference type="ARBA" id="ARBA00023163"/>
    </source>
</evidence>
<dbReference type="Gene3D" id="1.10.10.10">
    <property type="entry name" value="Winged helix-like DNA-binding domain superfamily/Winged helix DNA-binding domain"/>
    <property type="match status" value="1"/>
</dbReference>
<reference evidence="8 9" key="1">
    <citation type="submission" date="2016-10" db="EMBL/GenBank/DDBJ databases">
        <authorList>
            <person name="de Groot N.N."/>
        </authorList>
    </citation>
    <scope>NUCLEOTIDE SEQUENCE [LARGE SCALE GENOMIC DNA]</scope>
    <source>
        <strain evidence="8 9">DSM 27630</strain>
    </source>
</reference>
<dbReference type="GO" id="GO:0003677">
    <property type="term" value="F:DNA binding"/>
    <property type="evidence" value="ECO:0007669"/>
    <property type="project" value="UniProtKB-KW"/>
</dbReference>
<dbReference type="InterPro" id="IPR050313">
    <property type="entry name" value="Carb_Metab_HTH_regulators"/>
</dbReference>
<evidence type="ECO:0000256" key="1">
    <source>
        <dbReference type="ARBA" id="ARBA00021390"/>
    </source>
</evidence>
<keyword evidence="9" id="KW-1185">Reference proteome</keyword>
<dbReference type="InterPro" id="IPR036390">
    <property type="entry name" value="WH_DNA-bd_sf"/>
</dbReference>